<feature type="transmembrane region" description="Helical" evidence="2">
    <location>
        <begin position="273"/>
        <end position="300"/>
    </location>
</feature>
<dbReference type="EMBL" id="VFQF01000003">
    <property type="protein sequence ID" value="TQN44747.1"/>
    <property type="molecule type" value="Genomic_DNA"/>
</dbReference>
<evidence type="ECO:0000313" key="5">
    <source>
        <dbReference type="EMBL" id="TQN44747.1"/>
    </source>
</evidence>
<keyword evidence="2" id="KW-0812">Transmembrane</keyword>
<keyword evidence="2" id="KW-0472">Membrane</keyword>
<evidence type="ECO:0000313" key="6">
    <source>
        <dbReference type="Proteomes" id="UP000320085"/>
    </source>
</evidence>
<keyword evidence="2" id="KW-1133">Transmembrane helix</keyword>
<feature type="transmembrane region" description="Helical" evidence="2">
    <location>
        <begin position="247"/>
        <end position="267"/>
    </location>
</feature>
<dbReference type="InterPro" id="IPR050879">
    <property type="entry name" value="Acyltransferase_3"/>
</dbReference>
<dbReference type="Pfam" id="PF19040">
    <property type="entry name" value="SGNH"/>
    <property type="match status" value="1"/>
</dbReference>
<feature type="transmembrane region" description="Helical" evidence="2">
    <location>
        <begin position="83"/>
        <end position="104"/>
    </location>
</feature>
<dbReference type="PANTHER" id="PTHR23028:SF53">
    <property type="entry name" value="ACYL_TRANSF_3 DOMAIN-CONTAINING PROTEIN"/>
    <property type="match status" value="1"/>
</dbReference>
<feature type="transmembrane region" description="Helical" evidence="2">
    <location>
        <begin position="155"/>
        <end position="173"/>
    </location>
</feature>
<dbReference type="InterPro" id="IPR002656">
    <property type="entry name" value="Acyl_transf_3_dom"/>
</dbReference>
<comment type="caution">
    <text evidence="5">The sequence shown here is derived from an EMBL/GenBank/DDBJ whole genome shotgun (WGS) entry which is preliminary data.</text>
</comment>
<reference evidence="5 6" key="1">
    <citation type="submission" date="2019-06" db="EMBL/GenBank/DDBJ databases">
        <title>Sequencing the genomes of 1000 actinobacteria strains.</title>
        <authorList>
            <person name="Klenk H.-P."/>
        </authorList>
    </citation>
    <scope>NUCLEOTIDE SEQUENCE [LARGE SCALE GENOMIC DNA]</scope>
    <source>
        <strain evidence="5 6">DSM 21776</strain>
    </source>
</reference>
<dbReference type="AlphaFoldDB" id="A0A543PKY8"/>
<feature type="domain" description="SGNH" evidence="4">
    <location>
        <begin position="505"/>
        <end position="730"/>
    </location>
</feature>
<evidence type="ECO:0000256" key="2">
    <source>
        <dbReference type="SAM" id="Phobius"/>
    </source>
</evidence>
<dbReference type="Proteomes" id="UP000320085">
    <property type="component" value="Unassembled WGS sequence"/>
</dbReference>
<proteinExistence type="predicted"/>
<feature type="transmembrane region" description="Helical" evidence="2">
    <location>
        <begin position="335"/>
        <end position="355"/>
    </location>
</feature>
<accession>A0A543PKY8</accession>
<feature type="transmembrane region" description="Helical" evidence="2">
    <location>
        <begin position="20"/>
        <end position="37"/>
    </location>
</feature>
<feature type="transmembrane region" description="Helical" evidence="2">
    <location>
        <begin position="178"/>
        <end position="197"/>
    </location>
</feature>
<dbReference type="Pfam" id="PF01757">
    <property type="entry name" value="Acyl_transf_3"/>
    <property type="match status" value="1"/>
</dbReference>
<feature type="domain" description="Acyltransferase 3" evidence="3">
    <location>
        <begin position="16"/>
        <end position="350"/>
    </location>
</feature>
<dbReference type="InterPro" id="IPR043968">
    <property type="entry name" value="SGNH"/>
</dbReference>
<feature type="transmembrane region" description="Helical" evidence="2">
    <location>
        <begin position="367"/>
        <end position="389"/>
    </location>
</feature>
<evidence type="ECO:0000256" key="1">
    <source>
        <dbReference type="SAM" id="MobiDB-lite"/>
    </source>
</evidence>
<evidence type="ECO:0000259" key="4">
    <source>
        <dbReference type="Pfam" id="PF19040"/>
    </source>
</evidence>
<name>A0A543PKY8_9MICO</name>
<feature type="transmembrane region" description="Helical" evidence="2">
    <location>
        <begin position="43"/>
        <end position="62"/>
    </location>
</feature>
<dbReference type="GO" id="GO:0009103">
    <property type="term" value="P:lipopolysaccharide biosynthetic process"/>
    <property type="evidence" value="ECO:0007669"/>
    <property type="project" value="TreeGrafter"/>
</dbReference>
<feature type="compositionally biased region" description="Low complexity" evidence="1">
    <location>
        <begin position="412"/>
        <end position="453"/>
    </location>
</feature>
<evidence type="ECO:0000259" key="3">
    <source>
        <dbReference type="Pfam" id="PF01757"/>
    </source>
</evidence>
<protein>
    <submittedName>
        <fullName evidence="5">Peptidoglycan/LPS O-acetylase OafA/YrhL</fullName>
    </submittedName>
</protein>
<feature type="transmembrane region" description="Helical" evidence="2">
    <location>
        <begin position="312"/>
        <end position="329"/>
    </location>
</feature>
<dbReference type="PANTHER" id="PTHR23028">
    <property type="entry name" value="ACETYLTRANSFERASE"/>
    <property type="match status" value="1"/>
</dbReference>
<dbReference type="GO" id="GO:0016020">
    <property type="term" value="C:membrane"/>
    <property type="evidence" value="ECO:0007669"/>
    <property type="project" value="TreeGrafter"/>
</dbReference>
<feature type="transmembrane region" description="Helical" evidence="2">
    <location>
        <begin position="217"/>
        <end position="238"/>
    </location>
</feature>
<dbReference type="OrthoDB" id="3404679at2"/>
<organism evidence="5 6">
    <name type="scientific">Humibacillus xanthopallidus</name>
    <dbReference type="NCBI Taxonomy" id="412689"/>
    <lineage>
        <taxon>Bacteria</taxon>
        <taxon>Bacillati</taxon>
        <taxon>Actinomycetota</taxon>
        <taxon>Actinomycetes</taxon>
        <taxon>Micrococcales</taxon>
        <taxon>Intrasporangiaceae</taxon>
        <taxon>Humibacillus</taxon>
    </lineage>
</organism>
<feature type="region of interest" description="Disordered" evidence="1">
    <location>
        <begin position="412"/>
        <end position="460"/>
    </location>
</feature>
<dbReference type="GO" id="GO:0016747">
    <property type="term" value="F:acyltransferase activity, transferring groups other than amino-acyl groups"/>
    <property type="evidence" value="ECO:0007669"/>
    <property type="project" value="InterPro"/>
</dbReference>
<sequence>MLCAMSVNPRQPQRRADIQGLRAVAVLAVIGFHVLGWPQGGYLGVDAFFVVSGFVITGLLLRERERTGRTSLRAFWARRARRILPLALVVIGAVLAVAPFTWAAPKVAEVRTDAVWATFFAANWHFAEQSADYFQLGSEPSPLLHYWSLGVEEQFYLAWPLLVVLALTLAGVAHRARIALAVLAAVVGIPSLVWAVVQGAADPTTAYYSTFTRGWELALGAALATLPAAAGSQSRYAVRLAPAARTVLSWAGLTTLVATCLLLSPATGVPWPAALGATVGTALVLVAGVGAPAPGAVLLTNRVSGYLGDISFGLYLWHFPLVVIVPVFLSASRSATAAVVLVATLLLAVISHHLLERPVLDAPRVRPRAMLASGLALVLLVGVVGGAAATRPDLFTGDTVVASGAEVDGAVAPPAGGVAAPEPTPSVTSSSTSPGTRPTETAPTPSATTTTAPVGWTPIPLGATGTRVQDGLREALASTSWPSDLNPSPDAWQTMADPRMSTGACTATRASDPESCTFGNRKGPEIIVYGDSIGIPLLATVVKAYGSTYKVRGMTKIGCAVNGVDADFGKDEWAIPCVRHRQMVLDYVRRVKPKVLIMTETYSWAVRLKSGAKGSASAQEWLAADQAFVSSVRGSVGSVVIVAPSMPGVAFLDCYRPGGSPRRCVTGIPAWWARTRDVEKKVVGAHFLDTTHWYCVDGRCPLFTGMTDTILKGDYLHTSVQYARQLAPDFVHLMKASGALP</sequence>
<gene>
    <name evidence="5" type="ORF">FHX52_3968</name>
</gene>